<dbReference type="Proteomes" id="UP000257109">
    <property type="component" value="Unassembled WGS sequence"/>
</dbReference>
<organism evidence="1 2">
    <name type="scientific">Mucuna pruriens</name>
    <name type="common">Velvet bean</name>
    <name type="synonym">Dolichos pruriens</name>
    <dbReference type="NCBI Taxonomy" id="157652"/>
    <lineage>
        <taxon>Eukaryota</taxon>
        <taxon>Viridiplantae</taxon>
        <taxon>Streptophyta</taxon>
        <taxon>Embryophyta</taxon>
        <taxon>Tracheophyta</taxon>
        <taxon>Spermatophyta</taxon>
        <taxon>Magnoliopsida</taxon>
        <taxon>eudicotyledons</taxon>
        <taxon>Gunneridae</taxon>
        <taxon>Pentapetalae</taxon>
        <taxon>rosids</taxon>
        <taxon>fabids</taxon>
        <taxon>Fabales</taxon>
        <taxon>Fabaceae</taxon>
        <taxon>Papilionoideae</taxon>
        <taxon>50 kb inversion clade</taxon>
        <taxon>NPAAA clade</taxon>
        <taxon>indigoferoid/millettioid clade</taxon>
        <taxon>Phaseoleae</taxon>
        <taxon>Mucuna</taxon>
    </lineage>
</organism>
<dbReference type="EMBL" id="QJKJ01001923">
    <property type="protein sequence ID" value="RDY05232.1"/>
    <property type="molecule type" value="Genomic_DNA"/>
</dbReference>
<feature type="non-terminal residue" evidence="1">
    <location>
        <position position="1"/>
    </location>
</feature>
<proteinExistence type="predicted"/>
<name>A0A371HR28_MUCPR</name>
<dbReference type="OrthoDB" id="1305902at2759"/>
<keyword evidence="2" id="KW-1185">Reference proteome</keyword>
<sequence length="181" mass="20911">VPSYLKSCYTTWKLKEQPRGTITTQESKNYWPNKLSKNCQPLIRSREKGPQQLRKTLGDYVGSNGPRCFLSIVHLVVNDARTFELKLALLQLFIRIDHKDPNTHLSTFLELCDTMHKQGVPEEAVKWINLFVKLGRDSRHYFGNVLITSSMNKKTKDEALVLIETMSLNDYMIQNERGSSH</sequence>
<accession>A0A371HR28</accession>
<protein>
    <submittedName>
        <fullName evidence="1">Uncharacterized protein</fullName>
    </submittedName>
</protein>
<gene>
    <name evidence="1" type="ORF">CR513_10957</name>
</gene>
<evidence type="ECO:0000313" key="1">
    <source>
        <dbReference type="EMBL" id="RDY05232.1"/>
    </source>
</evidence>
<reference evidence="1" key="1">
    <citation type="submission" date="2018-05" db="EMBL/GenBank/DDBJ databases">
        <title>Draft genome of Mucuna pruriens seed.</title>
        <authorList>
            <person name="Nnadi N.E."/>
            <person name="Vos R."/>
            <person name="Hasami M.H."/>
            <person name="Devisetty U.K."/>
            <person name="Aguiy J.C."/>
        </authorList>
    </citation>
    <scope>NUCLEOTIDE SEQUENCE [LARGE SCALE GENOMIC DNA]</scope>
    <source>
        <strain evidence="1">JCA_2017</strain>
    </source>
</reference>
<dbReference type="AlphaFoldDB" id="A0A371HR28"/>
<evidence type="ECO:0000313" key="2">
    <source>
        <dbReference type="Proteomes" id="UP000257109"/>
    </source>
</evidence>
<comment type="caution">
    <text evidence="1">The sequence shown here is derived from an EMBL/GenBank/DDBJ whole genome shotgun (WGS) entry which is preliminary data.</text>
</comment>